<evidence type="ECO:0000313" key="2">
    <source>
        <dbReference type="EMBL" id="AAK92571.1"/>
    </source>
</evidence>
<name>Q94HR4_ORYSJ</name>
<accession>Q94HR4</accession>
<proteinExistence type="predicted"/>
<evidence type="ECO:0000256" key="1">
    <source>
        <dbReference type="SAM" id="MobiDB-lite"/>
    </source>
</evidence>
<organism evidence="2 3">
    <name type="scientific">Oryza sativa subsp. japonica</name>
    <name type="common">Rice</name>
    <dbReference type="NCBI Taxonomy" id="39947"/>
    <lineage>
        <taxon>Eukaryota</taxon>
        <taxon>Viridiplantae</taxon>
        <taxon>Streptophyta</taxon>
        <taxon>Embryophyta</taxon>
        <taxon>Tracheophyta</taxon>
        <taxon>Spermatophyta</taxon>
        <taxon>Magnoliopsida</taxon>
        <taxon>Liliopsida</taxon>
        <taxon>Poales</taxon>
        <taxon>Poaceae</taxon>
        <taxon>BOP clade</taxon>
        <taxon>Oryzoideae</taxon>
        <taxon>Oryzeae</taxon>
        <taxon>Oryzinae</taxon>
        <taxon>Oryza</taxon>
        <taxon>Oryza sativa</taxon>
    </lineage>
</organism>
<feature type="region of interest" description="Disordered" evidence="1">
    <location>
        <begin position="1"/>
        <end position="60"/>
    </location>
</feature>
<protein>
    <submittedName>
        <fullName evidence="2">Uncharacterized protein</fullName>
    </submittedName>
</protein>
<evidence type="ECO:0000313" key="3">
    <source>
        <dbReference type="Proteomes" id="UP000000763"/>
    </source>
</evidence>
<gene>
    <name evidence="2" type="primary">OSJNBa0065C16.5</name>
</gene>
<dbReference type="Proteomes" id="UP000000763">
    <property type="component" value="Chromosome 10"/>
</dbReference>
<sequence length="106" mass="10520">MRAPHGSDMGGGPRWTGSTDRERGGAPRGADVAPTRRPRGSHAGGRTDGPDPLGVDRTAEGVALGRRARAAQAGLTAMAHGGAARRSGGVAATRMATAVAKRLGGG</sequence>
<reference evidence="3" key="2">
    <citation type="journal article" date="2008" name="Nucleic Acids Res.">
        <title>The rice annotation project database (RAP-DB): 2008 update.</title>
        <authorList>
            <consortium name="The rice annotation project (RAP)"/>
        </authorList>
    </citation>
    <scope>GENOME REANNOTATION</scope>
    <source>
        <strain evidence="3">cv. Nipponbare</strain>
    </source>
</reference>
<dbReference type="EMBL" id="AC074354">
    <property type="protein sequence ID" value="AAK92571.1"/>
    <property type="molecule type" value="Genomic_DNA"/>
</dbReference>
<reference evidence="3" key="1">
    <citation type="journal article" date="2005" name="Nature">
        <title>The map-based sequence of the rice genome.</title>
        <authorList>
            <consortium name="International rice genome sequencing project (IRGSP)"/>
            <person name="Matsumoto T."/>
            <person name="Wu J."/>
            <person name="Kanamori H."/>
            <person name="Katayose Y."/>
            <person name="Fujisawa M."/>
            <person name="Namiki N."/>
            <person name="Mizuno H."/>
            <person name="Yamamoto K."/>
            <person name="Antonio B.A."/>
            <person name="Baba T."/>
            <person name="Sakata K."/>
            <person name="Nagamura Y."/>
            <person name="Aoki H."/>
            <person name="Arikawa K."/>
            <person name="Arita K."/>
            <person name="Bito T."/>
            <person name="Chiden Y."/>
            <person name="Fujitsuka N."/>
            <person name="Fukunaka R."/>
            <person name="Hamada M."/>
            <person name="Harada C."/>
            <person name="Hayashi A."/>
            <person name="Hijishita S."/>
            <person name="Honda M."/>
            <person name="Hosokawa S."/>
            <person name="Ichikawa Y."/>
            <person name="Idonuma A."/>
            <person name="Iijima M."/>
            <person name="Ikeda M."/>
            <person name="Ikeno M."/>
            <person name="Ito K."/>
            <person name="Ito S."/>
            <person name="Ito T."/>
            <person name="Ito Y."/>
            <person name="Ito Y."/>
            <person name="Iwabuchi A."/>
            <person name="Kamiya K."/>
            <person name="Karasawa W."/>
            <person name="Kurita K."/>
            <person name="Katagiri S."/>
            <person name="Kikuta A."/>
            <person name="Kobayashi H."/>
            <person name="Kobayashi N."/>
            <person name="Machita K."/>
            <person name="Maehara T."/>
            <person name="Masukawa M."/>
            <person name="Mizubayashi T."/>
            <person name="Mukai Y."/>
            <person name="Nagasaki H."/>
            <person name="Nagata Y."/>
            <person name="Naito S."/>
            <person name="Nakashima M."/>
            <person name="Nakama Y."/>
            <person name="Nakamichi Y."/>
            <person name="Nakamura M."/>
            <person name="Meguro A."/>
            <person name="Negishi M."/>
            <person name="Ohta I."/>
            <person name="Ohta T."/>
            <person name="Okamoto M."/>
            <person name="Ono N."/>
            <person name="Saji S."/>
            <person name="Sakaguchi M."/>
            <person name="Sakai K."/>
            <person name="Shibata M."/>
            <person name="Shimokawa T."/>
            <person name="Song J."/>
            <person name="Takazaki Y."/>
            <person name="Terasawa K."/>
            <person name="Tsugane M."/>
            <person name="Tsuji K."/>
            <person name="Ueda S."/>
            <person name="Waki K."/>
            <person name="Yamagata H."/>
            <person name="Yamamoto M."/>
            <person name="Yamamoto S."/>
            <person name="Yamane H."/>
            <person name="Yoshiki S."/>
            <person name="Yoshihara R."/>
            <person name="Yukawa K."/>
            <person name="Zhong H."/>
            <person name="Yano M."/>
            <person name="Yuan Q."/>
            <person name="Ouyang S."/>
            <person name="Liu J."/>
            <person name="Jones K.M."/>
            <person name="Gansberger K."/>
            <person name="Moffat K."/>
            <person name="Hill J."/>
            <person name="Bera J."/>
            <person name="Fadrosh D."/>
            <person name="Jin S."/>
            <person name="Johri S."/>
            <person name="Kim M."/>
            <person name="Overton L."/>
            <person name="Reardon M."/>
            <person name="Tsitrin T."/>
            <person name="Vuong H."/>
            <person name="Weaver B."/>
            <person name="Ciecko A."/>
            <person name="Tallon L."/>
            <person name="Jackson J."/>
            <person name="Pai G."/>
            <person name="Aken S.V."/>
            <person name="Utterback T."/>
            <person name="Reidmuller S."/>
            <person name="Feldblyum T."/>
            <person name="Hsiao J."/>
            <person name="Zismann V."/>
            <person name="Iobst S."/>
            <person name="de Vazeille A.R."/>
            <person name="Buell C.R."/>
            <person name="Ying K."/>
            <person name="Li Y."/>
            <person name="Lu T."/>
            <person name="Huang Y."/>
            <person name="Zhao Q."/>
            <person name="Feng Q."/>
            <person name="Zhang L."/>
            <person name="Zhu J."/>
            <person name="Weng Q."/>
            <person name="Mu J."/>
            <person name="Lu Y."/>
            <person name="Fan D."/>
            <person name="Liu Y."/>
            <person name="Guan J."/>
            <person name="Zhang Y."/>
            <person name="Yu S."/>
            <person name="Liu X."/>
            <person name="Zhang Y."/>
            <person name="Hong G."/>
            <person name="Han B."/>
            <person name="Choisne N."/>
            <person name="Demange N."/>
            <person name="Orjeda G."/>
            <person name="Samain S."/>
            <person name="Cattolico L."/>
            <person name="Pelletier E."/>
            <person name="Couloux A."/>
            <person name="Segurens B."/>
            <person name="Wincker P."/>
            <person name="D'Hont A."/>
            <person name="Scarpelli C."/>
            <person name="Weissenbach J."/>
            <person name="Salanoubat M."/>
            <person name="Quetier F."/>
            <person name="Yu Y."/>
            <person name="Kim H.R."/>
            <person name="Rambo T."/>
            <person name="Currie J."/>
            <person name="Collura K."/>
            <person name="Luo M."/>
            <person name="Yang T."/>
            <person name="Ammiraju J.S.S."/>
            <person name="Engler F."/>
            <person name="Soderlund C."/>
            <person name="Wing R.A."/>
            <person name="Palmer L.E."/>
            <person name="de la Bastide M."/>
            <person name="Spiegel L."/>
            <person name="Nascimento L."/>
            <person name="Zutavern T."/>
            <person name="O'Shaughnessy A."/>
            <person name="Dike S."/>
            <person name="Dedhia N."/>
            <person name="Preston R."/>
            <person name="Balija V."/>
            <person name="McCombie W.R."/>
            <person name="Chow T."/>
            <person name="Chen H."/>
            <person name="Chung M."/>
            <person name="Chen C."/>
            <person name="Shaw J."/>
            <person name="Wu H."/>
            <person name="Hsiao K."/>
            <person name="Chao Y."/>
            <person name="Chu M."/>
            <person name="Cheng C."/>
            <person name="Hour A."/>
            <person name="Lee P."/>
            <person name="Lin S."/>
            <person name="Lin Y."/>
            <person name="Liou J."/>
            <person name="Liu S."/>
            <person name="Hsing Y."/>
            <person name="Raghuvanshi S."/>
            <person name="Mohanty A."/>
            <person name="Bharti A.K."/>
            <person name="Gaur A."/>
            <person name="Gupta V."/>
            <person name="Kumar D."/>
            <person name="Ravi V."/>
            <person name="Vij S."/>
            <person name="Kapur A."/>
            <person name="Khurana P."/>
            <person name="Khurana P."/>
            <person name="Khurana J.P."/>
            <person name="Tyagi A.K."/>
            <person name="Gaikwad K."/>
            <person name="Singh A."/>
            <person name="Dalal V."/>
            <person name="Srivastava S."/>
            <person name="Dixit A."/>
            <person name="Pal A.K."/>
            <person name="Ghazi I.A."/>
            <person name="Yadav M."/>
            <person name="Pandit A."/>
            <person name="Bhargava A."/>
            <person name="Sureshbabu K."/>
            <person name="Batra K."/>
            <person name="Sharma T.R."/>
            <person name="Mohapatra T."/>
            <person name="Singh N.K."/>
            <person name="Messing J."/>
            <person name="Nelson A.B."/>
            <person name="Fuks G."/>
            <person name="Kavchok S."/>
            <person name="Keizer G."/>
            <person name="Linton E."/>
            <person name="Llaca V."/>
            <person name="Song R."/>
            <person name="Tanyolac B."/>
            <person name="Young S."/>
            <person name="Ho-Il K."/>
            <person name="Hahn J.H."/>
            <person name="Sangsakoo G."/>
            <person name="Vanavichit A."/>
            <person name="de Mattos Luiz.A.T."/>
            <person name="Zimmer P.D."/>
            <person name="Malone G."/>
            <person name="Dellagostin O."/>
            <person name="de Oliveira A.C."/>
            <person name="Bevan M."/>
            <person name="Bancroft I."/>
            <person name="Minx P."/>
            <person name="Cordum H."/>
            <person name="Wilson R."/>
            <person name="Cheng Z."/>
            <person name="Jin W."/>
            <person name="Jiang J."/>
            <person name="Leong S.A."/>
            <person name="Iwama H."/>
            <person name="Gojobori T."/>
            <person name="Itoh T."/>
            <person name="Niimura Y."/>
            <person name="Fujii Y."/>
            <person name="Habara T."/>
            <person name="Sakai H."/>
            <person name="Sato Y."/>
            <person name="Wilson G."/>
            <person name="Kumar K."/>
            <person name="McCouch S."/>
            <person name="Juretic N."/>
            <person name="Hoen D."/>
            <person name="Wright S."/>
            <person name="Bruskiewich R."/>
            <person name="Bureau T."/>
            <person name="Miyao A."/>
            <person name="Hirochika H."/>
            <person name="Nishikawa T."/>
            <person name="Kadowaki K."/>
            <person name="Sugiura M."/>
            <person name="Burr B."/>
            <person name="Sasaki T."/>
        </authorList>
    </citation>
    <scope>NUCLEOTIDE SEQUENCE [LARGE SCALE GENOMIC DNA]</scope>
    <source>
        <strain evidence="3">cv. Nipponbare</strain>
    </source>
</reference>
<dbReference type="AlphaFoldDB" id="Q94HR4"/>